<dbReference type="EMBL" id="KZ989207">
    <property type="protein sequence ID" value="RKP27438.1"/>
    <property type="molecule type" value="Genomic_DNA"/>
</dbReference>
<evidence type="ECO:0000259" key="1">
    <source>
        <dbReference type="Pfam" id="PF09511"/>
    </source>
</evidence>
<proteinExistence type="predicted"/>
<dbReference type="GO" id="GO:0003972">
    <property type="term" value="F:RNA ligase (ATP) activity"/>
    <property type="evidence" value="ECO:0007669"/>
    <property type="project" value="TreeGrafter"/>
</dbReference>
<dbReference type="Proteomes" id="UP000278143">
    <property type="component" value="Unassembled WGS sequence"/>
</dbReference>
<gene>
    <name evidence="2" type="ORF">SYNPS1DRAFT_4920</name>
</gene>
<evidence type="ECO:0000313" key="2">
    <source>
        <dbReference type="EMBL" id="RKP27438.1"/>
    </source>
</evidence>
<organism evidence="2 3">
    <name type="scientific">Syncephalis pseudoplumigaleata</name>
    <dbReference type="NCBI Taxonomy" id="1712513"/>
    <lineage>
        <taxon>Eukaryota</taxon>
        <taxon>Fungi</taxon>
        <taxon>Fungi incertae sedis</taxon>
        <taxon>Zoopagomycota</taxon>
        <taxon>Zoopagomycotina</taxon>
        <taxon>Zoopagomycetes</taxon>
        <taxon>Zoopagales</taxon>
        <taxon>Piptocephalidaceae</taxon>
        <taxon>Syncephalis</taxon>
    </lineage>
</organism>
<protein>
    <submittedName>
        <fullName evidence="2">RNA ligase-domain-containing protein</fullName>
    </submittedName>
</protein>
<dbReference type="OrthoDB" id="276239at2759"/>
<dbReference type="PANTHER" id="PTHR32004:SF1">
    <property type="entry name" value="TRNA LIGASE"/>
    <property type="match status" value="1"/>
</dbReference>
<feature type="domain" description="T4 RNA ligase 1-like N-terminal" evidence="1">
    <location>
        <begin position="15"/>
        <end position="221"/>
    </location>
</feature>
<keyword evidence="2" id="KW-0436">Ligase</keyword>
<feature type="non-terminal residue" evidence="2">
    <location>
        <position position="279"/>
    </location>
</feature>
<accession>A0A4P9Z4T8</accession>
<evidence type="ECO:0000313" key="3">
    <source>
        <dbReference type="Proteomes" id="UP000278143"/>
    </source>
</evidence>
<dbReference type="GO" id="GO:0006388">
    <property type="term" value="P:tRNA splicing, via endonucleolytic cleavage and ligation"/>
    <property type="evidence" value="ECO:0007669"/>
    <property type="project" value="TreeGrafter"/>
</dbReference>
<dbReference type="PANTHER" id="PTHR32004">
    <property type="entry name" value="TRNA LIGASE"/>
    <property type="match status" value="1"/>
</dbReference>
<dbReference type="InterPro" id="IPR019039">
    <property type="entry name" value="T4-Rnl1-like_N"/>
</dbReference>
<dbReference type="AlphaFoldDB" id="A0A4P9Z4T8"/>
<dbReference type="Pfam" id="PF09511">
    <property type="entry name" value="RNA_lig_T4_1"/>
    <property type="match status" value="1"/>
</dbReference>
<keyword evidence="3" id="KW-1185">Reference proteome</keyword>
<reference evidence="3" key="1">
    <citation type="journal article" date="2018" name="Nat. Microbiol.">
        <title>Leveraging single-cell genomics to expand the fungal tree of life.</title>
        <authorList>
            <person name="Ahrendt S.R."/>
            <person name="Quandt C.A."/>
            <person name="Ciobanu D."/>
            <person name="Clum A."/>
            <person name="Salamov A."/>
            <person name="Andreopoulos B."/>
            <person name="Cheng J.F."/>
            <person name="Woyke T."/>
            <person name="Pelin A."/>
            <person name="Henrissat B."/>
            <person name="Reynolds N.K."/>
            <person name="Benny G.L."/>
            <person name="Smith M.E."/>
            <person name="James T.Y."/>
            <person name="Grigoriev I.V."/>
        </authorList>
    </citation>
    <scope>NUCLEOTIDE SEQUENCE [LARGE SCALE GENOMIC DNA]</scope>
    <source>
        <strain evidence="3">Benny S71-1</strain>
    </source>
</reference>
<name>A0A4P9Z4T8_9FUNG</name>
<sequence length="279" mass="32465">ESSYWRTPCPLPTMARGLFIHTKRRAYEIVIRGYDKFFSIDETPSTKMEALKRDMMGPYEVSTKENGCIVFIAALSPTRLVVTSKNSLGDEDAPSHPQVGRQWLLRHLAEANRTQQEFCQFLHDQQVTAVFELCDDAFEEHIVAYPPSRRGLYLHGINRNTVELQTWPMEQVERVARAFGFHMVKYHVYHTLDDVLSYCRSIESEQSIYDNGEQIEGFVLTKGLLAGRNVSPRYAWTVDYLEWCRKARKQHPELFEGYQHNHGIIAVRNAFLEWWMAQG</sequence>
<dbReference type="GO" id="GO:0005634">
    <property type="term" value="C:nucleus"/>
    <property type="evidence" value="ECO:0007669"/>
    <property type="project" value="TreeGrafter"/>
</dbReference>
<feature type="non-terminal residue" evidence="2">
    <location>
        <position position="1"/>
    </location>
</feature>